<dbReference type="OrthoDB" id="5427664at2759"/>
<evidence type="ECO:0000313" key="3">
    <source>
        <dbReference type="Proteomes" id="UP000009096"/>
    </source>
</evidence>
<proteinExistence type="predicted"/>
<feature type="transmembrane region" description="Helical" evidence="1">
    <location>
        <begin position="206"/>
        <end position="226"/>
    </location>
</feature>
<accession>W7MV15</accession>
<feature type="transmembrane region" description="Helical" evidence="1">
    <location>
        <begin position="154"/>
        <end position="172"/>
    </location>
</feature>
<evidence type="ECO:0000256" key="1">
    <source>
        <dbReference type="SAM" id="Phobius"/>
    </source>
</evidence>
<dbReference type="EMBL" id="DS022256">
    <property type="protein sequence ID" value="EWG51609.1"/>
    <property type="molecule type" value="Genomic_DNA"/>
</dbReference>
<reference evidence="2 3" key="1">
    <citation type="journal article" date="2010" name="Nature">
        <title>Comparative genomics reveals mobile pathogenicity chromosomes in Fusarium.</title>
        <authorList>
            <person name="Ma L.J."/>
            <person name="van der Does H.C."/>
            <person name="Borkovich K.A."/>
            <person name="Coleman J.J."/>
            <person name="Daboussi M.J."/>
            <person name="Di Pietro A."/>
            <person name="Dufresne M."/>
            <person name="Freitag M."/>
            <person name="Grabherr M."/>
            <person name="Henrissat B."/>
            <person name="Houterman P.M."/>
            <person name="Kang S."/>
            <person name="Shim W.B."/>
            <person name="Woloshuk C."/>
            <person name="Xie X."/>
            <person name="Xu J.R."/>
            <person name="Antoniw J."/>
            <person name="Baker S.E."/>
            <person name="Bluhm B.H."/>
            <person name="Breakspear A."/>
            <person name="Brown D.W."/>
            <person name="Butchko R.A."/>
            <person name="Chapman S."/>
            <person name="Coulson R."/>
            <person name="Coutinho P.M."/>
            <person name="Danchin E.G."/>
            <person name="Diener A."/>
            <person name="Gale L.R."/>
            <person name="Gardiner D.M."/>
            <person name="Goff S."/>
            <person name="Hammond-Kosack K.E."/>
            <person name="Hilburn K."/>
            <person name="Hua-Van A."/>
            <person name="Jonkers W."/>
            <person name="Kazan K."/>
            <person name="Kodira C.D."/>
            <person name="Koehrsen M."/>
            <person name="Kumar L."/>
            <person name="Lee Y.H."/>
            <person name="Li L."/>
            <person name="Manners J.M."/>
            <person name="Miranda-Saavedra D."/>
            <person name="Mukherjee M."/>
            <person name="Park G."/>
            <person name="Park J."/>
            <person name="Park S.Y."/>
            <person name="Proctor R.H."/>
            <person name="Regev A."/>
            <person name="Ruiz-Roldan M.C."/>
            <person name="Sain D."/>
            <person name="Sakthikumar S."/>
            <person name="Sykes S."/>
            <person name="Schwartz D.C."/>
            <person name="Turgeon B.G."/>
            <person name="Wapinski I."/>
            <person name="Yoder O."/>
            <person name="Young S."/>
            <person name="Zeng Q."/>
            <person name="Zhou S."/>
            <person name="Galagan J."/>
            <person name="Cuomo C.A."/>
            <person name="Kistler H.C."/>
            <person name="Rep M."/>
        </authorList>
    </citation>
    <scope>NUCLEOTIDE SEQUENCE [LARGE SCALE GENOMIC DNA]</scope>
    <source>
        <strain evidence="3">M3125 / FGSC 7600</strain>
    </source>
</reference>
<dbReference type="AlphaFoldDB" id="W7MV15"/>
<sequence length="324" mass="37224">MSDANSITNDGWCYGQIQANSDIAGWGTIATFAVNASMGVFFSSKIWLAHVKNIYSHARSEQPLTTGLSSSSQSLTPWDELLLSIADTNLVSALGVVVSSLVNLLSDIDAYPNYHLWIAWILADLALMGFGAASQIYRKVRDNQAERYRLIPRTVLACVTWALWIYWTYLILTRFQAFEATWNARKSHTPQCFSTHLDISDDRFTFTFWIYMNFFWVSQSFIWIILTPSPVHVYFDRWLFTFDIWLVRLATSVPRAIWHLIRRRGPRTASIIIGSAWLFHVLPTYAAVLFLLPSHLMDLPFALIFIPWDIYDIFIAKKATKELC</sequence>
<gene>
    <name evidence="2" type="ORF">FVEG_16820</name>
</gene>
<dbReference type="KEGG" id="fvr:FVEG_16820"/>
<dbReference type="GeneID" id="30073696"/>
<dbReference type="RefSeq" id="XP_018757800.1">
    <property type="nucleotide sequence ID" value="XM_018906059.1"/>
</dbReference>
<keyword evidence="1" id="KW-0812">Transmembrane</keyword>
<keyword evidence="3" id="KW-1185">Reference proteome</keyword>
<evidence type="ECO:0000313" key="2">
    <source>
        <dbReference type="EMBL" id="EWG51609.1"/>
    </source>
</evidence>
<feature type="transmembrane region" description="Helical" evidence="1">
    <location>
        <begin position="23"/>
        <end position="42"/>
    </location>
</feature>
<feature type="transmembrane region" description="Helical" evidence="1">
    <location>
        <begin position="269"/>
        <end position="292"/>
    </location>
</feature>
<feature type="transmembrane region" description="Helical" evidence="1">
    <location>
        <begin position="114"/>
        <end position="133"/>
    </location>
</feature>
<dbReference type="EMBL" id="CM000588">
    <property type="protein sequence ID" value="EWG51609.1"/>
    <property type="molecule type" value="Genomic_DNA"/>
</dbReference>
<organism evidence="2 3">
    <name type="scientific">Gibberella moniliformis (strain M3125 / FGSC 7600)</name>
    <name type="common">Maize ear and stalk rot fungus</name>
    <name type="synonym">Fusarium verticillioides</name>
    <dbReference type="NCBI Taxonomy" id="334819"/>
    <lineage>
        <taxon>Eukaryota</taxon>
        <taxon>Fungi</taxon>
        <taxon>Dikarya</taxon>
        <taxon>Ascomycota</taxon>
        <taxon>Pezizomycotina</taxon>
        <taxon>Sordariomycetes</taxon>
        <taxon>Hypocreomycetidae</taxon>
        <taxon>Hypocreales</taxon>
        <taxon>Nectriaceae</taxon>
        <taxon>Fusarium</taxon>
        <taxon>Fusarium fujikuroi species complex</taxon>
    </lineage>
</organism>
<keyword evidence="1" id="KW-1133">Transmembrane helix</keyword>
<protein>
    <submittedName>
        <fullName evidence="2">Uncharacterized protein</fullName>
    </submittedName>
</protein>
<dbReference type="VEuPathDB" id="FungiDB:FVEG_16820"/>
<name>W7MV15_GIBM7</name>
<keyword evidence="1" id="KW-0472">Membrane</keyword>
<dbReference type="Proteomes" id="UP000009096">
    <property type="component" value="Chromosome 11"/>
</dbReference>